<keyword evidence="4" id="KW-1185">Reference proteome</keyword>
<evidence type="ECO:0000313" key="4">
    <source>
        <dbReference type="Proteomes" id="UP000023152"/>
    </source>
</evidence>
<dbReference type="InterPro" id="IPR006597">
    <property type="entry name" value="Sel1-like"/>
</dbReference>
<proteinExistence type="inferred from homology"/>
<dbReference type="Proteomes" id="UP000023152">
    <property type="component" value="Unassembled WGS sequence"/>
</dbReference>
<dbReference type="EMBL" id="ASPP01015777">
    <property type="protein sequence ID" value="ETO17913.1"/>
    <property type="molecule type" value="Genomic_DNA"/>
</dbReference>
<evidence type="ECO:0000256" key="1">
    <source>
        <dbReference type="ARBA" id="ARBA00038101"/>
    </source>
</evidence>
<comment type="similarity">
    <text evidence="1">Belongs to the sel-1 family.</text>
</comment>
<reference evidence="3 4" key="1">
    <citation type="journal article" date="2013" name="Curr. Biol.">
        <title>The Genome of the Foraminiferan Reticulomyxa filosa.</title>
        <authorList>
            <person name="Glockner G."/>
            <person name="Hulsmann N."/>
            <person name="Schleicher M."/>
            <person name="Noegel A.A."/>
            <person name="Eichinger L."/>
            <person name="Gallinger C."/>
            <person name="Pawlowski J."/>
            <person name="Sierra R."/>
            <person name="Euteneuer U."/>
            <person name="Pillet L."/>
            <person name="Moustafa A."/>
            <person name="Platzer M."/>
            <person name="Groth M."/>
            <person name="Szafranski K."/>
            <person name="Schliwa M."/>
        </authorList>
    </citation>
    <scope>NUCLEOTIDE SEQUENCE [LARGE SCALE GENOMIC DNA]</scope>
</reference>
<comment type="caution">
    <text evidence="3">The sequence shown here is derived from an EMBL/GenBank/DDBJ whole genome shotgun (WGS) entry which is preliminary data.</text>
</comment>
<sequence length="465" mass="53297">MKILLQTNRNRRLWNGVSNGLRLRPSLCWLSTFKMRGMCTSKDQLSENAMKKPDVSPRQRFEVNLRDLLTRENIPEQEFTDIEIPPAVLNELTKEYSLPLLPRVGYKELEEYIALIKARPNATEMVQVLNKYSEQLLSKYFCIDDDILNCYFREFVHKDVNKVDLSDTKSEAKSNESSAKQDKDKEKEQIKASYREIVNEKSDELLLSALRQDALCTVNALTKNELYELGMIFYDISISSVEWAQNSSVRTQNRIAAIFLALSAQLEHATAQCKFLFYVFILFANKHWRALEYEHEVNGGVDSAIGKAAHVGIWRGTKSHICTRAFLGSMYMRGYGLKKNLRRAYDLLNESSRLGNAQGQCYLAEMYEKGVQGNPRGEDKEFKLEKDYFIALRLSEQAAGRGAEKLKKKVYNPQFVIEAATIAGRMYCLQNSFIQALPFFEQAAILGDVDAQCNLGHIYHVGLFF</sequence>
<dbReference type="InterPro" id="IPR011990">
    <property type="entry name" value="TPR-like_helical_dom_sf"/>
</dbReference>
<dbReference type="PANTHER" id="PTHR11102">
    <property type="entry name" value="SEL-1-LIKE PROTEIN"/>
    <property type="match status" value="1"/>
</dbReference>
<dbReference type="GO" id="GO:0005789">
    <property type="term" value="C:endoplasmic reticulum membrane"/>
    <property type="evidence" value="ECO:0007669"/>
    <property type="project" value="TreeGrafter"/>
</dbReference>
<evidence type="ECO:0000313" key="3">
    <source>
        <dbReference type="EMBL" id="ETO17913.1"/>
    </source>
</evidence>
<organism evidence="3 4">
    <name type="scientific">Reticulomyxa filosa</name>
    <dbReference type="NCBI Taxonomy" id="46433"/>
    <lineage>
        <taxon>Eukaryota</taxon>
        <taxon>Sar</taxon>
        <taxon>Rhizaria</taxon>
        <taxon>Retaria</taxon>
        <taxon>Foraminifera</taxon>
        <taxon>Monothalamids</taxon>
        <taxon>Reticulomyxidae</taxon>
        <taxon>Reticulomyxa</taxon>
    </lineage>
</organism>
<dbReference type="SMART" id="SM00671">
    <property type="entry name" value="SEL1"/>
    <property type="match status" value="3"/>
</dbReference>
<dbReference type="Gene3D" id="1.25.40.10">
    <property type="entry name" value="Tetratricopeptide repeat domain"/>
    <property type="match status" value="1"/>
</dbReference>
<dbReference type="PANTHER" id="PTHR11102:SF147">
    <property type="entry name" value="SEL1L ADAPTOR SUBUNIT OF ERAD E3 UBIQUITIN LIGASE"/>
    <property type="match status" value="1"/>
</dbReference>
<protein>
    <submittedName>
        <fullName evidence="3">Uncharacterized protein</fullName>
    </submittedName>
</protein>
<evidence type="ECO:0000256" key="2">
    <source>
        <dbReference type="SAM" id="MobiDB-lite"/>
    </source>
</evidence>
<dbReference type="AlphaFoldDB" id="X6MVB0"/>
<name>X6MVB0_RETFI</name>
<dbReference type="OrthoDB" id="2384430at2759"/>
<dbReference type="SUPFAM" id="SSF81901">
    <property type="entry name" value="HCP-like"/>
    <property type="match status" value="1"/>
</dbReference>
<gene>
    <name evidence="3" type="ORF">RFI_19392</name>
</gene>
<dbReference type="GO" id="GO:0036503">
    <property type="term" value="P:ERAD pathway"/>
    <property type="evidence" value="ECO:0007669"/>
    <property type="project" value="TreeGrafter"/>
</dbReference>
<dbReference type="InterPro" id="IPR050767">
    <property type="entry name" value="Sel1_AlgK"/>
</dbReference>
<accession>X6MVB0</accession>
<feature type="region of interest" description="Disordered" evidence="2">
    <location>
        <begin position="167"/>
        <end position="187"/>
    </location>
</feature>